<keyword evidence="3" id="KW-0547">Nucleotide-binding</keyword>
<dbReference type="KEGG" id="chm:B842_10760"/>
<feature type="transmembrane region" description="Helical" evidence="8">
    <location>
        <begin position="135"/>
        <end position="155"/>
    </location>
</feature>
<feature type="transmembrane region" description="Helical" evidence="8">
    <location>
        <begin position="60"/>
        <end position="77"/>
    </location>
</feature>
<sequence>MTLPTRPTMPTMLHLAGVRRRDLVLSILAGAVTLLSALSLTVLSGWLITRAWEMPPVLDLSVAITAVRALGISRAVFRYLDRLVSHRLALDALATLRSRLFSSLVRDGHTRTRGDGLVALVADAERITDLIVRSLVPRGVAVVLSVAAVLAAGWLHPLAGLTLAVAYLVTGLLIPRLAVRAARTARRSEADDEWAVELDRVLDHRVEFEAAGLGEARTAQAADASTRSSRARVAAERPLAPAAAAEAWTTGVTVVVLLAIGALSYTGDPTWLGMLIMLPLAAFEAHGPLAAAAIHADEAAAAERRLSALLSPHAPETTETTAAVDGGTSASGEPEALHAADLRCAWGDRTWNLDLAPGARQVIRGPSGCGKTTLLLTLAGLLEPAAGVVTLGGSPDPELRRRMVRVHTEDEWIFATTVRENLRVANPDVTEEVMWEALEAVGLRPWLEAAGGLDLELADGAGSLSSGQRRRLLLARALCSETPVLLLDEPTAHITAADAGPLLEMLTGGPLPGQRAERTVVVVTHED</sequence>
<dbReference type="GO" id="GO:0045454">
    <property type="term" value="P:cell redox homeostasis"/>
    <property type="evidence" value="ECO:0007669"/>
    <property type="project" value="InterPro"/>
</dbReference>
<evidence type="ECO:0000313" key="11">
    <source>
        <dbReference type="EMBL" id="AJE34001.1"/>
    </source>
</evidence>
<dbReference type="PROSITE" id="PS50929">
    <property type="entry name" value="ABC_TM1F"/>
    <property type="match status" value="1"/>
</dbReference>
<evidence type="ECO:0000256" key="2">
    <source>
        <dbReference type="ARBA" id="ARBA00022692"/>
    </source>
</evidence>
<dbReference type="InterPro" id="IPR014223">
    <property type="entry name" value="ABC_CydC/D"/>
</dbReference>
<dbReference type="InterPro" id="IPR011527">
    <property type="entry name" value="ABC1_TM_dom"/>
</dbReference>
<feature type="domain" description="ABC transporter" evidence="9">
    <location>
        <begin position="332"/>
        <end position="527"/>
    </location>
</feature>
<feature type="compositionally biased region" description="Low complexity" evidence="7">
    <location>
        <begin position="311"/>
        <end position="323"/>
    </location>
</feature>
<evidence type="ECO:0000313" key="12">
    <source>
        <dbReference type="Proteomes" id="UP000031524"/>
    </source>
</evidence>
<evidence type="ECO:0000256" key="1">
    <source>
        <dbReference type="ARBA" id="ARBA00004651"/>
    </source>
</evidence>
<dbReference type="STRING" id="1223515.B842_10760"/>
<feature type="region of interest" description="Disordered" evidence="7">
    <location>
        <begin position="311"/>
        <end position="333"/>
    </location>
</feature>
<comment type="subcellular location">
    <subcellularLocation>
        <location evidence="1">Cell membrane</location>
        <topology evidence="1">Multi-pass membrane protein</topology>
    </subcellularLocation>
</comment>
<dbReference type="InterPro" id="IPR039421">
    <property type="entry name" value="Type_1_exporter"/>
</dbReference>
<evidence type="ECO:0000256" key="8">
    <source>
        <dbReference type="SAM" id="Phobius"/>
    </source>
</evidence>
<evidence type="ECO:0000256" key="7">
    <source>
        <dbReference type="SAM" id="MobiDB-lite"/>
    </source>
</evidence>
<evidence type="ECO:0000259" key="10">
    <source>
        <dbReference type="PROSITE" id="PS50929"/>
    </source>
</evidence>
<name>A0A0B5D5B0_9CORY</name>
<feature type="transmembrane region" description="Helical" evidence="8">
    <location>
        <begin position="23"/>
        <end position="48"/>
    </location>
</feature>
<reference evidence="11 12" key="1">
    <citation type="submission" date="2013-04" db="EMBL/GenBank/DDBJ databases">
        <title>Complete genome sequence of Corynebacterium humireducens DSM 45392(T), isolated from a wastewater-fed microbial fuel cell.</title>
        <authorList>
            <person name="Ruckert C."/>
            <person name="Albersmeier A."/>
            <person name="Kalinowski J."/>
        </authorList>
    </citation>
    <scope>NUCLEOTIDE SEQUENCE [LARGE SCALE GENOMIC DNA]</scope>
    <source>
        <strain evidence="12">MFC-5</strain>
    </source>
</reference>
<dbReference type="PROSITE" id="PS00211">
    <property type="entry name" value="ABC_TRANSPORTER_1"/>
    <property type="match status" value="1"/>
</dbReference>
<keyword evidence="4 11" id="KW-0067">ATP-binding</keyword>
<dbReference type="PANTHER" id="PTHR43394:SF1">
    <property type="entry name" value="ATP-BINDING CASSETTE SUB-FAMILY B MEMBER 10, MITOCHONDRIAL"/>
    <property type="match status" value="1"/>
</dbReference>
<dbReference type="GO" id="GO:0034775">
    <property type="term" value="P:glutathione transmembrane transport"/>
    <property type="evidence" value="ECO:0007669"/>
    <property type="project" value="InterPro"/>
</dbReference>
<dbReference type="Gene3D" id="1.20.1560.10">
    <property type="entry name" value="ABC transporter type 1, transmembrane domain"/>
    <property type="match status" value="1"/>
</dbReference>
<dbReference type="GO" id="GO:0005886">
    <property type="term" value="C:plasma membrane"/>
    <property type="evidence" value="ECO:0007669"/>
    <property type="project" value="UniProtKB-SubCell"/>
</dbReference>
<dbReference type="PANTHER" id="PTHR43394">
    <property type="entry name" value="ATP-DEPENDENT PERMEASE MDL1, MITOCHONDRIAL"/>
    <property type="match status" value="1"/>
</dbReference>
<keyword evidence="5 8" id="KW-1133">Transmembrane helix</keyword>
<dbReference type="GO" id="GO:0015421">
    <property type="term" value="F:ABC-type oligopeptide transporter activity"/>
    <property type="evidence" value="ECO:0007669"/>
    <property type="project" value="TreeGrafter"/>
</dbReference>
<accession>A0A0B5D5B0</accession>
<dbReference type="GO" id="GO:0005524">
    <property type="term" value="F:ATP binding"/>
    <property type="evidence" value="ECO:0007669"/>
    <property type="project" value="UniProtKB-KW"/>
</dbReference>
<evidence type="ECO:0000256" key="5">
    <source>
        <dbReference type="ARBA" id="ARBA00022989"/>
    </source>
</evidence>
<dbReference type="NCBIfam" id="TIGR02868">
    <property type="entry name" value="CydC"/>
    <property type="match status" value="1"/>
</dbReference>
<dbReference type="Gene3D" id="3.40.50.300">
    <property type="entry name" value="P-loop containing nucleotide triphosphate hydrolases"/>
    <property type="match status" value="1"/>
</dbReference>
<dbReference type="HOGENOM" id="CLU_000604_84_9_11"/>
<organism evidence="11 12">
    <name type="scientific">Corynebacterium humireducens NBRC 106098 = DSM 45392</name>
    <dbReference type="NCBI Taxonomy" id="1223515"/>
    <lineage>
        <taxon>Bacteria</taxon>
        <taxon>Bacillati</taxon>
        <taxon>Actinomycetota</taxon>
        <taxon>Actinomycetes</taxon>
        <taxon>Mycobacteriales</taxon>
        <taxon>Corynebacteriaceae</taxon>
        <taxon>Corynebacterium</taxon>
    </lineage>
</organism>
<dbReference type="EMBL" id="CP005286">
    <property type="protein sequence ID" value="AJE34001.1"/>
    <property type="molecule type" value="Genomic_DNA"/>
</dbReference>
<dbReference type="InterPro" id="IPR017871">
    <property type="entry name" value="ABC_transporter-like_CS"/>
</dbReference>
<dbReference type="Pfam" id="PF00005">
    <property type="entry name" value="ABC_tran"/>
    <property type="match status" value="1"/>
</dbReference>
<dbReference type="SUPFAM" id="SSF90123">
    <property type="entry name" value="ABC transporter transmembrane region"/>
    <property type="match status" value="1"/>
</dbReference>
<dbReference type="InterPro" id="IPR036640">
    <property type="entry name" value="ABC1_TM_sf"/>
</dbReference>
<dbReference type="SUPFAM" id="SSF52540">
    <property type="entry name" value="P-loop containing nucleoside triphosphate hydrolases"/>
    <property type="match status" value="1"/>
</dbReference>
<evidence type="ECO:0000256" key="6">
    <source>
        <dbReference type="ARBA" id="ARBA00023136"/>
    </source>
</evidence>
<protein>
    <submittedName>
        <fullName evidence="11">ATP-binding/permease protein cydC</fullName>
    </submittedName>
</protein>
<feature type="domain" description="ABC transmembrane type-1" evidence="10">
    <location>
        <begin position="24"/>
        <end position="301"/>
    </location>
</feature>
<dbReference type="AlphaFoldDB" id="A0A0B5D5B0"/>
<dbReference type="SMART" id="SM00382">
    <property type="entry name" value="AAA"/>
    <property type="match status" value="1"/>
</dbReference>
<keyword evidence="12" id="KW-1185">Reference proteome</keyword>
<dbReference type="InterPro" id="IPR027417">
    <property type="entry name" value="P-loop_NTPase"/>
</dbReference>
<dbReference type="Proteomes" id="UP000031524">
    <property type="component" value="Chromosome"/>
</dbReference>
<keyword evidence="6 8" id="KW-0472">Membrane</keyword>
<evidence type="ECO:0000256" key="4">
    <source>
        <dbReference type="ARBA" id="ARBA00022840"/>
    </source>
</evidence>
<dbReference type="PROSITE" id="PS50893">
    <property type="entry name" value="ABC_TRANSPORTER_2"/>
    <property type="match status" value="1"/>
</dbReference>
<evidence type="ECO:0000259" key="9">
    <source>
        <dbReference type="PROSITE" id="PS50893"/>
    </source>
</evidence>
<feature type="transmembrane region" description="Helical" evidence="8">
    <location>
        <begin position="161"/>
        <end position="179"/>
    </location>
</feature>
<dbReference type="InterPro" id="IPR003439">
    <property type="entry name" value="ABC_transporter-like_ATP-bd"/>
</dbReference>
<proteinExistence type="predicted"/>
<evidence type="ECO:0000256" key="3">
    <source>
        <dbReference type="ARBA" id="ARBA00022741"/>
    </source>
</evidence>
<dbReference type="GO" id="GO:0016887">
    <property type="term" value="F:ATP hydrolysis activity"/>
    <property type="evidence" value="ECO:0007669"/>
    <property type="project" value="InterPro"/>
</dbReference>
<dbReference type="InterPro" id="IPR003593">
    <property type="entry name" value="AAA+_ATPase"/>
</dbReference>
<gene>
    <name evidence="11" type="ORF">B842_10760</name>
</gene>
<feature type="transmembrane region" description="Helical" evidence="8">
    <location>
        <begin position="247"/>
        <end position="265"/>
    </location>
</feature>
<keyword evidence="2 8" id="KW-0812">Transmembrane</keyword>